<name>A0AAJ1F1H0_9GAMM</name>
<dbReference type="InterPro" id="IPR002421">
    <property type="entry name" value="5-3_exonuclease"/>
</dbReference>
<evidence type="ECO:0000259" key="8">
    <source>
        <dbReference type="SMART" id="SM00475"/>
    </source>
</evidence>
<evidence type="ECO:0000256" key="3">
    <source>
        <dbReference type="ARBA" id="ARBA00022759"/>
    </source>
</evidence>
<dbReference type="SUPFAM" id="SSF47807">
    <property type="entry name" value="5' to 3' exonuclease, C-terminal subdomain"/>
    <property type="match status" value="1"/>
</dbReference>
<evidence type="ECO:0000313" key="9">
    <source>
        <dbReference type="EMBL" id="MCH4295488.1"/>
    </source>
</evidence>
<evidence type="ECO:0000256" key="5">
    <source>
        <dbReference type="ARBA" id="ARBA00022842"/>
    </source>
</evidence>
<keyword evidence="6" id="KW-0630">Potassium</keyword>
<dbReference type="EMBL" id="JAKUDL010000005">
    <property type="protein sequence ID" value="MCH4295488.1"/>
    <property type="molecule type" value="Genomic_DNA"/>
</dbReference>
<dbReference type="EC" id="3.1.-.-" evidence="9"/>
<dbReference type="SUPFAM" id="SSF88723">
    <property type="entry name" value="PIN domain-like"/>
    <property type="match status" value="1"/>
</dbReference>
<sequence>MNRLLIIDGLNLTRRIHAALPDEADMDSLYDRVTQACRKLLRGHTPSHCAIVWDGDAISWRKHLYEDYKKGRKPMPEALAKGLDGLKTALAEIQVHSVNAESEADDVIATLACKLAANGGEAIIVSTDKGLLQLMSPHIRQWDHFSQQFIDIEAFEAKLGIERHQLLDYIALCGDSGNKIPGIPGIGPKSASELLRTYRSLANLYHSLGTLGSRQANKLRDGRDMARLSYKLARLQTELPLNLKLSELRVVQ</sequence>
<dbReference type="Proteomes" id="UP001297581">
    <property type="component" value="Unassembled WGS sequence"/>
</dbReference>
<gene>
    <name evidence="9" type="primary">xni</name>
    <name evidence="9" type="ORF">MJ923_14365</name>
</gene>
<dbReference type="NCBIfam" id="NF007017">
    <property type="entry name" value="PRK09482.1"/>
    <property type="match status" value="1"/>
</dbReference>
<dbReference type="SMART" id="SM00475">
    <property type="entry name" value="53EXOc"/>
    <property type="match status" value="1"/>
</dbReference>
<evidence type="ECO:0000256" key="1">
    <source>
        <dbReference type="ARBA" id="ARBA00022722"/>
    </source>
</evidence>
<evidence type="ECO:0000256" key="4">
    <source>
        <dbReference type="ARBA" id="ARBA00022801"/>
    </source>
</evidence>
<dbReference type="InterPro" id="IPR020045">
    <property type="entry name" value="DNA_polI_H3TH"/>
</dbReference>
<dbReference type="PANTHER" id="PTHR42646:SF2">
    <property type="entry name" value="5'-3' EXONUCLEASE FAMILY PROTEIN"/>
    <property type="match status" value="1"/>
</dbReference>
<dbReference type="Gene3D" id="1.10.150.20">
    <property type="entry name" value="5' to 3' exonuclease, C-terminal subdomain"/>
    <property type="match status" value="1"/>
</dbReference>
<keyword evidence="2" id="KW-0479">Metal-binding</keyword>
<proteinExistence type="predicted"/>
<evidence type="ECO:0000256" key="7">
    <source>
        <dbReference type="ARBA" id="ARBA00023125"/>
    </source>
</evidence>
<keyword evidence="1" id="KW-0540">Nuclease</keyword>
<keyword evidence="4 9" id="KW-0378">Hydrolase</keyword>
<keyword evidence="7" id="KW-0238">DNA-binding</keyword>
<evidence type="ECO:0000256" key="2">
    <source>
        <dbReference type="ARBA" id="ARBA00022723"/>
    </source>
</evidence>
<dbReference type="FunFam" id="1.10.150.20:FF:000003">
    <property type="entry name" value="DNA polymerase I"/>
    <property type="match status" value="1"/>
</dbReference>
<dbReference type="Gene3D" id="3.40.50.1010">
    <property type="entry name" value="5'-nuclease"/>
    <property type="match status" value="1"/>
</dbReference>
<dbReference type="AlphaFoldDB" id="A0AAJ1F1H0"/>
<feature type="domain" description="5'-3' exonuclease" evidence="8">
    <location>
        <begin position="2"/>
        <end position="251"/>
    </location>
</feature>
<dbReference type="InterPro" id="IPR020046">
    <property type="entry name" value="5-3_exonucl_a-hlix_arch_N"/>
</dbReference>
<dbReference type="InterPro" id="IPR036279">
    <property type="entry name" value="5-3_exonuclease_C_sf"/>
</dbReference>
<reference evidence="9 10" key="1">
    <citation type="submission" date="2022-02" db="EMBL/GenBank/DDBJ databases">
        <title>The genome sequence of Shewanella sp. 3B26.</title>
        <authorList>
            <person name="Du J."/>
        </authorList>
    </citation>
    <scope>NUCLEOTIDE SEQUENCE [LARGE SCALE GENOMIC DNA]</scope>
    <source>
        <strain evidence="9 10">3B26</strain>
    </source>
</reference>
<organism evidence="9 10">
    <name type="scientific">Shewanella zhuhaiensis</name>
    <dbReference type="NCBI Taxonomy" id="2919576"/>
    <lineage>
        <taxon>Bacteria</taxon>
        <taxon>Pseudomonadati</taxon>
        <taxon>Pseudomonadota</taxon>
        <taxon>Gammaproteobacteria</taxon>
        <taxon>Alteromonadales</taxon>
        <taxon>Shewanellaceae</taxon>
        <taxon>Shewanella</taxon>
    </lineage>
</organism>
<dbReference type="RefSeq" id="WP_240591690.1">
    <property type="nucleotide sequence ID" value="NZ_JAKUDL010000005.1"/>
</dbReference>
<keyword evidence="3 9" id="KW-0255">Endonuclease</keyword>
<dbReference type="SMART" id="SM00279">
    <property type="entry name" value="HhH2"/>
    <property type="match status" value="1"/>
</dbReference>
<dbReference type="InterPro" id="IPR008918">
    <property type="entry name" value="HhH2"/>
</dbReference>
<dbReference type="GO" id="GO:0008409">
    <property type="term" value="F:5'-3' exonuclease activity"/>
    <property type="evidence" value="ECO:0007669"/>
    <property type="project" value="InterPro"/>
</dbReference>
<dbReference type="GO" id="GO:0046872">
    <property type="term" value="F:metal ion binding"/>
    <property type="evidence" value="ECO:0007669"/>
    <property type="project" value="UniProtKB-KW"/>
</dbReference>
<accession>A0AAJ1F1H0</accession>
<evidence type="ECO:0000256" key="6">
    <source>
        <dbReference type="ARBA" id="ARBA00022958"/>
    </source>
</evidence>
<evidence type="ECO:0000313" key="10">
    <source>
        <dbReference type="Proteomes" id="UP001297581"/>
    </source>
</evidence>
<keyword evidence="10" id="KW-1185">Reference proteome</keyword>
<dbReference type="GO" id="GO:0033567">
    <property type="term" value="P:DNA replication, Okazaki fragment processing"/>
    <property type="evidence" value="ECO:0007669"/>
    <property type="project" value="InterPro"/>
</dbReference>
<dbReference type="GO" id="GO:0003677">
    <property type="term" value="F:DNA binding"/>
    <property type="evidence" value="ECO:0007669"/>
    <property type="project" value="UniProtKB-KW"/>
</dbReference>
<dbReference type="Pfam" id="PF01367">
    <property type="entry name" value="5_3_exonuc"/>
    <property type="match status" value="1"/>
</dbReference>
<dbReference type="PANTHER" id="PTHR42646">
    <property type="entry name" value="FLAP ENDONUCLEASE XNI"/>
    <property type="match status" value="1"/>
</dbReference>
<dbReference type="CDD" id="cd09859">
    <property type="entry name" value="PIN_53EXO"/>
    <property type="match status" value="1"/>
</dbReference>
<comment type="caution">
    <text evidence="9">The sequence shown here is derived from an EMBL/GenBank/DDBJ whole genome shotgun (WGS) entry which is preliminary data.</text>
</comment>
<keyword evidence="5" id="KW-0460">Magnesium</keyword>
<dbReference type="CDD" id="cd09898">
    <property type="entry name" value="H3TH_53EXO"/>
    <property type="match status" value="1"/>
</dbReference>
<dbReference type="InterPro" id="IPR029060">
    <property type="entry name" value="PIN-like_dom_sf"/>
</dbReference>
<dbReference type="InterPro" id="IPR038969">
    <property type="entry name" value="FEN"/>
</dbReference>
<dbReference type="Pfam" id="PF02739">
    <property type="entry name" value="5_3_exonuc_N"/>
    <property type="match status" value="1"/>
</dbReference>
<dbReference type="GO" id="GO:0017108">
    <property type="term" value="F:5'-flap endonuclease activity"/>
    <property type="evidence" value="ECO:0007669"/>
    <property type="project" value="InterPro"/>
</dbReference>
<protein>
    <submittedName>
        <fullName evidence="9">Flap endonuclease Xni</fullName>
        <ecNumber evidence="9">3.1.-.-</ecNumber>
    </submittedName>
</protein>